<dbReference type="AlphaFoldDB" id="A0A501WA15"/>
<evidence type="ECO:0000313" key="3">
    <source>
        <dbReference type="EMBL" id="TPE44914.1"/>
    </source>
</evidence>
<reference evidence="3 4" key="1">
    <citation type="submission" date="2019-06" db="EMBL/GenBank/DDBJ databases">
        <title>A novel bacterium of genus Pontibacter, isolated from marine sediment.</title>
        <authorList>
            <person name="Huang H."/>
            <person name="Mo K."/>
            <person name="Hu Y."/>
        </authorList>
    </citation>
    <scope>NUCLEOTIDE SEQUENCE [LARGE SCALE GENOMIC DNA]</scope>
    <source>
        <strain evidence="3 4">HB172049</strain>
    </source>
</reference>
<evidence type="ECO:0000256" key="1">
    <source>
        <dbReference type="SAM" id="SignalP"/>
    </source>
</evidence>
<name>A0A501WA15_9BACT</name>
<dbReference type="EMBL" id="VFRQ01000003">
    <property type="protein sequence ID" value="TPE44914.1"/>
    <property type="molecule type" value="Genomic_DNA"/>
</dbReference>
<gene>
    <name evidence="3" type="ORF">FJM65_07825</name>
</gene>
<dbReference type="Gene3D" id="2.130.10.10">
    <property type="entry name" value="YVTN repeat-like/Quinoprotein amine dehydrogenase"/>
    <property type="match status" value="3"/>
</dbReference>
<proteinExistence type="predicted"/>
<protein>
    <recommendedName>
        <fullName evidence="2">PorZ N-terminal beta-propeller domain-containing protein</fullName>
    </recommendedName>
</protein>
<dbReference type="Proteomes" id="UP000316727">
    <property type="component" value="Unassembled WGS sequence"/>
</dbReference>
<accession>A0A501WA15</accession>
<feature type="chain" id="PRO_5021408155" description="PorZ N-terminal beta-propeller domain-containing protein" evidence="1">
    <location>
        <begin position="29"/>
        <end position="770"/>
    </location>
</feature>
<evidence type="ECO:0000259" key="2">
    <source>
        <dbReference type="Pfam" id="PF21544"/>
    </source>
</evidence>
<feature type="domain" description="PorZ N-terminal beta-propeller" evidence="2">
    <location>
        <begin position="56"/>
        <end position="213"/>
    </location>
</feature>
<organism evidence="3 4">
    <name type="scientific">Pontibacter mangrovi</name>
    <dbReference type="NCBI Taxonomy" id="2589816"/>
    <lineage>
        <taxon>Bacteria</taxon>
        <taxon>Pseudomonadati</taxon>
        <taxon>Bacteroidota</taxon>
        <taxon>Cytophagia</taxon>
        <taxon>Cytophagales</taxon>
        <taxon>Hymenobacteraceae</taxon>
        <taxon>Pontibacter</taxon>
    </lineage>
</organism>
<sequence>MKAILAHRLKQLPLVLLVWLCWCHVAQAQSQLPIGGWQVHVPYHRGKAVAVAGDKVYLAAERGLFYFDTEFNTTEIISKADGLSEQQLSDIAFSGDANTLIIAYQNTKVDLVQGNRLYAITDIFRKSISGEKKINRIYTYKQLAYLATSFGVVVLDLQKHEVKETYSGLGANGQNISIADVAVLEGNIFLATSQGILTAPTAGTNLQDYRNWSTLHAGLPAQAAVTALAAFNGRLYAGIGSGVYTLSGDTWEETALAAGTAVQSINATDAYISITTAEGVLVQDAGGHTYTLDQALLTEPREAVATVTGDVWIADEAKGLVRLSLNTAEAAAYAPQGPFSSKSFQVYAFNGNVYVLSGGYSGGYEPFGNQEGFYTYSNGTWQNYNSQLYPHTALASAPDLVDAMYNPITGKLYLASFGGGLLEWEGPDSAKLYNGYNSPLRSTLSYSEKEKSIRVADVAVDYEGNVWVVNPNQLSGAPGLHRLSPSGEWESYTLPGVAEGSSLMHLELDDYGHKWLSYAVGSGRGGLVVYDEQQERTRILAAGEGNGGLPSNAVYSITRDLNGDIWVGTGSGVAVFYNQALVFEPQRYDARIPIIDGRPLLSGQIVRSIAVDGANRKWIGTDNGLWLFGPDGDEQIHHFTTQNSPLPSDKVYAVGVEHQSGEVFVATEAGVASFRSSATVTEGKPECAMVFPNPVRPDYTGQVGISGLPNNADVRITDVAGTLVYRGRASGGTFAWNVRDYNGNRVKAGVYLVMSSNGEQTCISKIAVLE</sequence>
<keyword evidence="4" id="KW-1185">Reference proteome</keyword>
<dbReference type="RefSeq" id="WP_140620939.1">
    <property type="nucleotide sequence ID" value="NZ_VFRQ01000003.1"/>
</dbReference>
<evidence type="ECO:0000313" key="4">
    <source>
        <dbReference type="Proteomes" id="UP000316727"/>
    </source>
</evidence>
<dbReference type="OrthoDB" id="9807410at2"/>
<dbReference type="InterPro" id="IPR011110">
    <property type="entry name" value="Reg_prop"/>
</dbReference>
<dbReference type="InterPro" id="IPR015943">
    <property type="entry name" value="WD40/YVTN_repeat-like_dom_sf"/>
</dbReference>
<dbReference type="InterPro" id="IPR011043">
    <property type="entry name" value="Gal_Oxase/kelch_b-propeller"/>
</dbReference>
<dbReference type="Pfam" id="PF07494">
    <property type="entry name" value="Reg_prop"/>
    <property type="match status" value="1"/>
</dbReference>
<dbReference type="Pfam" id="PF21544">
    <property type="entry name" value="PorZ_N_b_propeller"/>
    <property type="match status" value="1"/>
</dbReference>
<feature type="signal peptide" evidence="1">
    <location>
        <begin position="1"/>
        <end position="28"/>
    </location>
</feature>
<comment type="caution">
    <text evidence="3">The sequence shown here is derived from an EMBL/GenBank/DDBJ whole genome shotgun (WGS) entry which is preliminary data.</text>
</comment>
<keyword evidence="1" id="KW-0732">Signal</keyword>
<dbReference type="SUPFAM" id="SSF101898">
    <property type="entry name" value="NHL repeat"/>
    <property type="match status" value="1"/>
</dbReference>
<dbReference type="InterPro" id="IPR048954">
    <property type="entry name" value="PorZ_N"/>
</dbReference>
<dbReference type="SUPFAM" id="SSF63829">
    <property type="entry name" value="Calcium-dependent phosphotriesterase"/>
    <property type="match status" value="1"/>
</dbReference>
<dbReference type="SUPFAM" id="SSF50965">
    <property type="entry name" value="Galactose oxidase, central domain"/>
    <property type="match status" value="1"/>
</dbReference>